<evidence type="ECO:0000256" key="1">
    <source>
        <dbReference type="ARBA" id="ARBA00003520"/>
    </source>
</evidence>
<dbReference type="SUPFAM" id="SSF53067">
    <property type="entry name" value="Actin-like ATPase domain"/>
    <property type="match status" value="2"/>
</dbReference>
<keyword evidence="6" id="KW-0378">Hydrolase</keyword>
<dbReference type="PANTHER" id="PTHR11937">
    <property type="entry name" value="ACTIN"/>
    <property type="match status" value="1"/>
</dbReference>
<keyword evidence="5" id="KW-0547">Nucleotide-binding</keyword>
<keyword evidence="7" id="KW-0067">ATP-binding</keyword>
<dbReference type="PROSITE" id="PS01132">
    <property type="entry name" value="ACTINS_ACT_LIKE"/>
    <property type="match status" value="1"/>
</dbReference>
<dbReference type="InterPro" id="IPR004000">
    <property type="entry name" value="Actin"/>
</dbReference>
<evidence type="ECO:0000256" key="2">
    <source>
        <dbReference type="ARBA" id="ARBA00004245"/>
    </source>
</evidence>
<protein>
    <recommendedName>
        <fullName evidence="13">Actin</fullName>
    </recommendedName>
</protein>
<evidence type="ECO:0000256" key="5">
    <source>
        <dbReference type="ARBA" id="ARBA00022741"/>
    </source>
</evidence>
<dbReference type="PRINTS" id="PR00190">
    <property type="entry name" value="ACTIN"/>
</dbReference>
<dbReference type="InterPro" id="IPR043129">
    <property type="entry name" value="ATPase_NBD"/>
</dbReference>
<evidence type="ECO:0000256" key="7">
    <source>
        <dbReference type="ARBA" id="ARBA00022840"/>
    </source>
</evidence>
<comment type="caution">
    <text evidence="11">The sequence shown here is derived from an EMBL/GenBank/DDBJ whole genome shotgun (WGS) entry which is preliminary data.</text>
</comment>
<comment type="subcellular location">
    <subcellularLocation>
        <location evidence="2">Cytoplasm</location>
        <location evidence="2">Cytoskeleton</location>
    </subcellularLocation>
</comment>
<comment type="function">
    <text evidence="1">Actins are highly conserved proteins that are involved in various types of cell motility and are ubiquitously expressed in all eukaryotic cells.</text>
</comment>
<evidence type="ECO:0000256" key="10">
    <source>
        <dbReference type="RuleBase" id="RU000487"/>
    </source>
</evidence>
<dbReference type="SMART" id="SM00268">
    <property type="entry name" value="ACTIN"/>
    <property type="match status" value="1"/>
</dbReference>
<dbReference type="InterPro" id="IPR020902">
    <property type="entry name" value="Actin/actin-like_CS"/>
</dbReference>
<keyword evidence="8" id="KW-0206">Cytoskeleton</keyword>
<dbReference type="GO" id="GO:0005524">
    <property type="term" value="F:ATP binding"/>
    <property type="evidence" value="ECO:0007669"/>
    <property type="project" value="UniProtKB-KW"/>
</dbReference>
<dbReference type="GO" id="GO:0016787">
    <property type="term" value="F:hydrolase activity"/>
    <property type="evidence" value="ECO:0007669"/>
    <property type="project" value="UniProtKB-KW"/>
</dbReference>
<dbReference type="EMBL" id="JBAMIC010000018">
    <property type="protein sequence ID" value="KAK7094553.1"/>
    <property type="molecule type" value="Genomic_DNA"/>
</dbReference>
<evidence type="ECO:0000256" key="8">
    <source>
        <dbReference type="ARBA" id="ARBA00023212"/>
    </source>
</evidence>
<evidence type="ECO:0000313" key="12">
    <source>
        <dbReference type="Proteomes" id="UP001374579"/>
    </source>
</evidence>
<keyword evidence="12" id="KW-1185">Reference proteome</keyword>
<evidence type="ECO:0000313" key="11">
    <source>
        <dbReference type="EMBL" id="KAK7094553.1"/>
    </source>
</evidence>
<proteinExistence type="inferred from homology"/>
<evidence type="ECO:0000256" key="6">
    <source>
        <dbReference type="ARBA" id="ARBA00022801"/>
    </source>
</evidence>
<dbReference type="Gene3D" id="3.90.640.10">
    <property type="entry name" value="Actin, Chain A, domain 4"/>
    <property type="match status" value="1"/>
</dbReference>
<accession>A0AAN9AWD0</accession>
<dbReference type="Gene3D" id="3.30.420.40">
    <property type="match status" value="2"/>
</dbReference>
<gene>
    <name evidence="11" type="ORF">V1264_006090</name>
</gene>
<comment type="similarity">
    <text evidence="3 10">Belongs to the actin family.</text>
</comment>
<dbReference type="AlphaFoldDB" id="A0AAN9AWD0"/>
<evidence type="ECO:0000256" key="3">
    <source>
        <dbReference type="ARBA" id="ARBA00006752"/>
    </source>
</evidence>
<dbReference type="FunFam" id="3.30.420.40:FF:000148">
    <property type="entry name" value="Actin, alpha skeletal muscle"/>
    <property type="match status" value="1"/>
</dbReference>
<organism evidence="11 12">
    <name type="scientific">Littorina saxatilis</name>
    <dbReference type="NCBI Taxonomy" id="31220"/>
    <lineage>
        <taxon>Eukaryota</taxon>
        <taxon>Metazoa</taxon>
        <taxon>Spiralia</taxon>
        <taxon>Lophotrochozoa</taxon>
        <taxon>Mollusca</taxon>
        <taxon>Gastropoda</taxon>
        <taxon>Caenogastropoda</taxon>
        <taxon>Littorinimorpha</taxon>
        <taxon>Littorinoidea</taxon>
        <taxon>Littorinidae</taxon>
        <taxon>Littorina</taxon>
    </lineage>
</organism>
<dbReference type="Pfam" id="PF00022">
    <property type="entry name" value="Actin"/>
    <property type="match status" value="1"/>
</dbReference>
<dbReference type="FunFam" id="3.30.420.40:FF:000218">
    <property type="entry name" value="actin, alpha sarcomeric/skeletal-like"/>
    <property type="match status" value="1"/>
</dbReference>
<dbReference type="Proteomes" id="UP001374579">
    <property type="component" value="Unassembled WGS sequence"/>
</dbReference>
<sequence>MSDEGAAVVIDNGSYTCKAGLAGEEAPRVFVPSVVGSPRFPGISPHLDQNRVFVGEDAQRLRGILTLRRPFEHGVITNWIDVETIWHHIFENELQVEPEEHPVLLTEPPLNPKANREKMTQIMFETFKVPATYLADQAVLCLFGNSQHTGIVLSSGDGATYAAPVYQGQALPHATTKLDFGGHDLTDFMAKLLKERGHSITTAAERDMANEVKENHCYVTLDFNEEMTRADASSYVEKKCMHTGDEEIMIGKEQFLCPEAIFQPDLIQKEPPAVHEAICNSILKCDVDMRKELFSNIVLCGGSTMFPGFADRLQKEVMALAPDTVELKVIAPPNRTCTSWVGGSVMASAANFQQMWITKEQYEEFGPSIVHKKCF</sequence>
<dbReference type="GO" id="GO:0005856">
    <property type="term" value="C:cytoskeleton"/>
    <property type="evidence" value="ECO:0007669"/>
    <property type="project" value="UniProtKB-SubCell"/>
</dbReference>
<name>A0AAN9AWD0_9CAEN</name>
<comment type="catalytic activity">
    <reaction evidence="9">
        <text>ATP + H2O = ADP + phosphate + H(+)</text>
        <dbReference type="Rhea" id="RHEA:13065"/>
        <dbReference type="ChEBI" id="CHEBI:15377"/>
        <dbReference type="ChEBI" id="CHEBI:15378"/>
        <dbReference type="ChEBI" id="CHEBI:30616"/>
        <dbReference type="ChEBI" id="CHEBI:43474"/>
        <dbReference type="ChEBI" id="CHEBI:456216"/>
    </reaction>
</comment>
<evidence type="ECO:0008006" key="13">
    <source>
        <dbReference type="Google" id="ProtNLM"/>
    </source>
</evidence>
<evidence type="ECO:0000256" key="4">
    <source>
        <dbReference type="ARBA" id="ARBA00022490"/>
    </source>
</evidence>
<evidence type="ECO:0000256" key="9">
    <source>
        <dbReference type="ARBA" id="ARBA00049360"/>
    </source>
</evidence>
<keyword evidence="4" id="KW-0963">Cytoplasm</keyword>
<reference evidence="11 12" key="1">
    <citation type="submission" date="2024-02" db="EMBL/GenBank/DDBJ databases">
        <title>Chromosome-scale genome assembly of the rough periwinkle Littorina saxatilis.</title>
        <authorList>
            <person name="De Jode A."/>
            <person name="Faria R."/>
            <person name="Formenti G."/>
            <person name="Sims Y."/>
            <person name="Smith T.P."/>
            <person name="Tracey A."/>
            <person name="Wood J.M.D."/>
            <person name="Zagrodzka Z.B."/>
            <person name="Johannesson K."/>
            <person name="Butlin R.K."/>
            <person name="Leder E.H."/>
        </authorList>
    </citation>
    <scope>NUCLEOTIDE SEQUENCE [LARGE SCALE GENOMIC DNA]</scope>
    <source>
        <strain evidence="11">Snail1</strain>
        <tissue evidence="11">Muscle</tissue>
    </source>
</reference>